<keyword evidence="2" id="KW-1133">Transmembrane helix</keyword>
<dbReference type="HOGENOM" id="CLU_876961_0_0_7"/>
<feature type="coiled-coil region" evidence="1">
    <location>
        <begin position="100"/>
        <end position="130"/>
    </location>
</feature>
<feature type="transmembrane region" description="Helical" evidence="2">
    <location>
        <begin position="12"/>
        <end position="32"/>
    </location>
</feature>
<protein>
    <recommendedName>
        <fullName evidence="5">Chemotaxis methyl-accepting receptor HlyB-like 4HB MCP domain-containing protein</fullName>
    </recommendedName>
</protein>
<dbReference type="EMBL" id="CP001816">
    <property type="protein sequence ID" value="ACZ12870.1"/>
    <property type="molecule type" value="Genomic_DNA"/>
</dbReference>
<organism evidence="3 4">
    <name type="scientific">Sulfurospirillum deleyianum (strain ATCC 51133 / DSM 6946 / 5175)</name>
    <dbReference type="NCBI Taxonomy" id="525898"/>
    <lineage>
        <taxon>Bacteria</taxon>
        <taxon>Pseudomonadati</taxon>
        <taxon>Campylobacterota</taxon>
        <taxon>Epsilonproteobacteria</taxon>
        <taxon>Campylobacterales</taxon>
        <taxon>Sulfurospirillaceae</taxon>
        <taxon>Sulfurospirillum</taxon>
    </lineage>
</organism>
<gene>
    <name evidence="3" type="ordered locus">Sdel_1855</name>
</gene>
<feature type="transmembrane region" description="Helical" evidence="2">
    <location>
        <begin position="281"/>
        <end position="304"/>
    </location>
</feature>
<reference evidence="3 4" key="2">
    <citation type="journal article" date="2010" name="Stand. Genomic Sci.">
        <title>Complete genome sequence of Sulfurospirillum deleyianum type strain (5175).</title>
        <authorList>
            <person name="Sikorski J."/>
            <person name="Lapidus A."/>
            <person name="Copeland A."/>
            <person name="Glavina Del Rio T."/>
            <person name="Nolan M."/>
            <person name="Lucas S."/>
            <person name="Chen F."/>
            <person name="Tice H."/>
            <person name="Cheng J.F."/>
            <person name="Saunders E."/>
            <person name="Bruce D."/>
            <person name="Goodwin L."/>
            <person name="Pitluck S."/>
            <person name="Ovchinnikova G."/>
            <person name="Pati A."/>
            <person name="Ivanova N."/>
            <person name="Mavromatis K."/>
            <person name="Chen A."/>
            <person name="Palaniappan K."/>
            <person name="Chain P."/>
            <person name="Land M."/>
            <person name="Hauser L."/>
            <person name="Chang Y.J."/>
            <person name="Jeffries C.D."/>
            <person name="Brettin T."/>
            <person name="Detter J.C."/>
            <person name="Han C."/>
            <person name="Rohde M."/>
            <person name="Lang E."/>
            <person name="Spring S."/>
            <person name="Goker M."/>
            <person name="Bristow J."/>
            <person name="Eisen J.A."/>
            <person name="Markowitz V."/>
            <person name="Hugenholtz P."/>
            <person name="Kyrpides N.C."/>
            <person name="Klenk H.P."/>
        </authorList>
    </citation>
    <scope>NUCLEOTIDE SEQUENCE [LARGE SCALE GENOMIC DNA]</scope>
    <source>
        <strain evidence="4">ATCC 51133 / DSM 6946 / 5175</strain>
    </source>
</reference>
<dbReference type="OrthoDB" id="5340300at2"/>
<name>D1B450_SULD5</name>
<keyword evidence="2" id="KW-0812">Transmembrane</keyword>
<evidence type="ECO:0000256" key="1">
    <source>
        <dbReference type="SAM" id="Coils"/>
    </source>
</evidence>
<keyword evidence="1" id="KW-0175">Coiled coil</keyword>
<reference evidence="4" key="1">
    <citation type="submission" date="2009-11" db="EMBL/GenBank/DDBJ databases">
        <title>The complete genome of Sulfurospirillum deleyianum DSM 6946.</title>
        <authorList>
            <consortium name="US DOE Joint Genome Institute (JGI-PGF)"/>
            <person name="Lucas S."/>
            <person name="Copeland A."/>
            <person name="Lapidus A."/>
            <person name="Glavina del Rio T."/>
            <person name="Dalin E."/>
            <person name="Tice H."/>
            <person name="Bruce D."/>
            <person name="Goodwin L."/>
            <person name="Pitluck S."/>
            <person name="Kyrpides N."/>
            <person name="Mavromatis K."/>
            <person name="Ivanova N."/>
            <person name="Ovchinnikova G."/>
            <person name="Munk A.C."/>
            <person name="Lu M."/>
            <person name="Brettin T."/>
            <person name="Detter J.C."/>
            <person name="Han C."/>
            <person name="Tapia R."/>
            <person name="Larimer F."/>
            <person name="Land M."/>
            <person name="Hauser L."/>
            <person name="Markowitz V."/>
            <person name="Cheng J.F."/>
            <person name="Hugenholtz P."/>
            <person name="Woyke T."/>
            <person name="Wu D."/>
            <person name="Aumann P."/>
            <person name="Schneider S."/>
            <person name="Lang E."/>
            <person name="Spring S."/>
            <person name="Klenk H.P."/>
            <person name="Eisen J.A."/>
        </authorList>
    </citation>
    <scope>NUCLEOTIDE SEQUENCE [LARGE SCALE GENOMIC DNA]</scope>
    <source>
        <strain evidence="4">ATCC 51133 / DSM 6946 / 5175</strain>
    </source>
</reference>
<keyword evidence="2" id="KW-0472">Membrane</keyword>
<accession>D1B450</accession>
<evidence type="ECO:0008006" key="5">
    <source>
        <dbReference type="Google" id="ProtNLM"/>
    </source>
</evidence>
<sequence precursor="true">MTSLHVKEDKNLLIMVRQGFLSLFLIVLFATFSSLKAQTALDVGARDVELGIAKVRLNLKEYVLGHDESYALTLDKEITQLSLVLNTLGEERDIEALHAIEALKKDLKHYEELSKEVMDLERQNNGIEGAIFAKYTALLEEIPHKVLFQSFNDNDPMSGNSAASLLDNILKYKISVASYALHNDSFSLIRARELKGEVDKHASKIEVVVDNKESLKRIKQFKEAFVLYAEGFETVAKNSEAQKKALAVCFDEIVPRMMHNAAELSQLTQTHLDKTTRNSGISYLLLSLFVGLSFFIGFGIAFFLRKK</sequence>
<proteinExistence type="predicted"/>
<dbReference type="KEGG" id="sdl:Sdel_1855"/>
<evidence type="ECO:0000256" key="2">
    <source>
        <dbReference type="SAM" id="Phobius"/>
    </source>
</evidence>
<dbReference type="AlphaFoldDB" id="D1B450"/>
<keyword evidence="4" id="KW-1185">Reference proteome</keyword>
<evidence type="ECO:0000313" key="3">
    <source>
        <dbReference type="EMBL" id="ACZ12870.1"/>
    </source>
</evidence>
<evidence type="ECO:0000313" key="4">
    <source>
        <dbReference type="Proteomes" id="UP000002222"/>
    </source>
</evidence>
<dbReference type="Proteomes" id="UP000002222">
    <property type="component" value="Chromosome"/>
</dbReference>
<dbReference type="RefSeq" id="WP_012857618.1">
    <property type="nucleotide sequence ID" value="NC_013512.1"/>
</dbReference>
<dbReference type="STRING" id="525898.Sdel_1855"/>